<dbReference type="Gene3D" id="3.40.50.2300">
    <property type="match status" value="1"/>
</dbReference>
<dbReference type="PANTHER" id="PTHR44591:SF25">
    <property type="entry name" value="CHEMOTAXIS TWO-COMPONENT RESPONSE REGULATOR"/>
    <property type="match status" value="1"/>
</dbReference>
<feature type="domain" description="Response regulatory" evidence="3">
    <location>
        <begin position="9"/>
        <end position="120"/>
    </location>
</feature>
<comment type="caution">
    <text evidence="4">The sequence shown here is derived from an EMBL/GenBank/DDBJ whole genome shotgun (WGS) entry which is preliminary data.</text>
</comment>
<evidence type="ECO:0000313" key="4">
    <source>
        <dbReference type="EMBL" id="PQO30985.1"/>
    </source>
</evidence>
<dbReference type="InterPro" id="IPR050595">
    <property type="entry name" value="Bact_response_regulator"/>
</dbReference>
<dbReference type="OrthoDB" id="291124at2"/>
<dbReference type="Pfam" id="PF00072">
    <property type="entry name" value="Response_reg"/>
    <property type="match status" value="1"/>
</dbReference>
<dbReference type="PROSITE" id="PS50110">
    <property type="entry name" value="RESPONSE_REGULATORY"/>
    <property type="match status" value="1"/>
</dbReference>
<dbReference type="EMBL" id="PUHY01000013">
    <property type="protein sequence ID" value="PQO30985.1"/>
    <property type="molecule type" value="Genomic_DNA"/>
</dbReference>
<accession>A0A2S8FFN5</accession>
<dbReference type="SUPFAM" id="SSF52172">
    <property type="entry name" value="CheY-like"/>
    <property type="match status" value="1"/>
</dbReference>
<dbReference type="GO" id="GO:0000160">
    <property type="term" value="P:phosphorelay signal transduction system"/>
    <property type="evidence" value="ECO:0007669"/>
    <property type="project" value="InterPro"/>
</dbReference>
<evidence type="ECO:0000259" key="3">
    <source>
        <dbReference type="PROSITE" id="PS50110"/>
    </source>
</evidence>
<name>A0A2S8FFN5_9BACT</name>
<dbReference type="InterPro" id="IPR011006">
    <property type="entry name" value="CheY-like_superfamily"/>
</dbReference>
<dbReference type="PANTHER" id="PTHR44591">
    <property type="entry name" value="STRESS RESPONSE REGULATOR PROTEIN 1"/>
    <property type="match status" value="1"/>
</dbReference>
<dbReference type="SMART" id="SM00448">
    <property type="entry name" value="REC"/>
    <property type="match status" value="1"/>
</dbReference>
<dbReference type="RefSeq" id="WP_105332060.1">
    <property type="nucleotide sequence ID" value="NZ_PUHY01000013.1"/>
</dbReference>
<keyword evidence="1 2" id="KW-0597">Phosphoprotein</keyword>
<organism evidence="4 5">
    <name type="scientific">Blastopirellula marina</name>
    <dbReference type="NCBI Taxonomy" id="124"/>
    <lineage>
        <taxon>Bacteria</taxon>
        <taxon>Pseudomonadati</taxon>
        <taxon>Planctomycetota</taxon>
        <taxon>Planctomycetia</taxon>
        <taxon>Pirellulales</taxon>
        <taxon>Pirellulaceae</taxon>
        <taxon>Blastopirellula</taxon>
    </lineage>
</organism>
<dbReference type="CDD" id="cd00156">
    <property type="entry name" value="REC"/>
    <property type="match status" value="1"/>
</dbReference>
<reference evidence="4 5" key="1">
    <citation type="submission" date="2018-02" db="EMBL/GenBank/DDBJ databases">
        <title>Comparative genomes isolates from brazilian mangrove.</title>
        <authorList>
            <person name="Araujo J.E."/>
            <person name="Taketani R.G."/>
            <person name="Silva M.C.P."/>
            <person name="Loureco M.V."/>
            <person name="Andreote F.D."/>
        </authorList>
    </citation>
    <scope>NUCLEOTIDE SEQUENCE [LARGE SCALE GENOMIC DNA]</scope>
    <source>
        <strain evidence="4 5">Hex-1 MGV</strain>
    </source>
</reference>
<dbReference type="Gene3D" id="3.30.565.10">
    <property type="entry name" value="Histidine kinase-like ATPase, C-terminal domain"/>
    <property type="match status" value="1"/>
</dbReference>
<protein>
    <recommendedName>
        <fullName evidence="3">Response regulatory domain-containing protein</fullName>
    </recommendedName>
</protein>
<proteinExistence type="predicted"/>
<dbReference type="InterPro" id="IPR036890">
    <property type="entry name" value="HATPase_C_sf"/>
</dbReference>
<feature type="modified residue" description="4-aspartylphosphate" evidence="2">
    <location>
        <position position="57"/>
    </location>
</feature>
<dbReference type="InterPro" id="IPR001789">
    <property type="entry name" value="Sig_transdc_resp-reg_receiver"/>
</dbReference>
<dbReference type="SUPFAM" id="SSF55874">
    <property type="entry name" value="ATPase domain of HSP90 chaperone/DNA topoisomerase II/histidine kinase"/>
    <property type="match status" value="1"/>
</dbReference>
<sequence>MSEVSASPKILLVEDDSVFRLLVKRLLGRDFAISEADCLQAARGQLASQSYSCALLDYRLPDGNGLQILPELVLLDLPVVMMTAMGHESLAVEAIKLGCQDYLVKDDLNRDTLVHSLSSAMQDAPSQRQAIRQRIVFPQIVQAATTQCRETTAALRELIEKAKVLPSHDLPHLDRLGNLMDGVLAYTKITSVDWSPEPVSVTSAVEPAVQELIAAGLAIQTNLTSKPLPPVQSDPEAVRTIVRNLLDFAVQYVRPEQNPSITLQTMAVNLEACVQIELLNPMESNLVQTLHCLPEQIDPELEVSRLLIEKLRGRLWIEDAKDRCRIGFALPYQSGFDSTSTQDRL</sequence>
<evidence type="ECO:0000313" key="5">
    <source>
        <dbReference type="Proteomes" id="UP000238322"/>
    </source>
</evidence>
<evidence type="ECO:0000256" key="2">
    <source>
        <dbReference type="PROSITE-ProRule" id="PRU00169"/>
    </source>
</evidence>
<evidence type="ECO:0000256" key="1">
    <source>
        <dbReference type="ARBA" id="ARBA00022553"/>
    </source>
</evidence>
<dbReference type="Proteomes" id="UP000238322">
    <property type="component" value="Unassembled WGS sequence"/>
</dbReference>
<gene>
    <name evidence="4" type="ORF">C5Y83_22570</name>
</gene>
<dbReference type="AlphaFoldDB" id="A0A2S8FFN5"/>